<dbReference type="InterPro" id="IPR005049">
    <property type="entry name" value="STL-like"/>
</dbReference>
<organism evidence="2 3">
    <name type="scientific">Rubroshorea leprosula</name>
    <dbReference type="NCBI Taxonomy" id="152421"/>
    <lineage>
        <taxon>Eukaryota</taxon>
        <taxon>Viridiplantae</taxon>
        <taxon>Streptophyta</taxon>
        <taxon>Embryophyta</taxon>
        <taxon>Tracheophyta</taxon>
        <taxon>Spermatophyta</taxon>
        <taxon>Magnoliopsida</taxon>
        <taxon>eudicotyledons</taxon>
        <taxon>Gunneridae</taxon>
        <taxon>Pentapetalae</taxon>
        <taxon>rosids</taxon>
        <taxon>malvids</taxon>
        <taxon>Malvales</taxon>
        <taxon>Dipterocarpaceae</taxon>
        <taxon>Rubroshorea</taxon>
    </lineage>
</organism>
<dbReference type="Proteomes" id="UP001054252">
    <property type="component" value="Unassembled WGS sequence"/>
</dbReference>
<keyword evidence="1" id="KW-1133">Transmembrane helix</keyword>
<gene>
    <name evidence="2" type="ORF">SLEP1_g53603</name>
</gene>
<evidence type="ECO:0000313" key="3">
    <source>
        <dbReference type="Proteomes" id="UP001054252"/>
    </source>
</evidence>
<proteinExistence type="predicted"/>
<reference evidence="2 3" key="1">
    <citation type="journal article" date="2021" name="Commun. Biol.">
        <title>The genome of Shorea leprosula (Dipterocarpaceae) highlights the ecological relevance of drought in aseasonal tropical rainforests.</title>
        <authorList>
            <person name="Ng K.K.S."/>
            <person name="Kobayashi M.J."/>
            <person name="Fawcett J.A."/>
            <person name="Hatakeyama M."/>
            <person name="Paape T."/>
            <person name="Ng C.H."/>
            <person name="Ang C.C."/>
            <person name="Tnah L.H."/>
            <person name="Lee C.T."/>
            <person name="Nishiyama T."/>
            <person name="Sese J."/>
            <person name="O'Brien M.J."/>
            <person name="Copetti D."/>
            <person name="Mohd Noor M.I."/>
            <person name="Ong R.C."/>
            <person name="Putra M."/>
            <person name="Sireger I.Z."/>
            <person name="Indrioko S."/>
            <person name="Kosugi Y."/>
            <person name="Izuno A."/>
            <person name="Isagi Y."/>
            <person name="Lee S.L."/>
            <person name="Shimizu K.K."/>
        </authorList>
    </citation>
    <scope>NUCLEOTIDE SEQUENCE [LARGE SCALE GENOMIC DNA]</scope>
    <source>
        <strain evidence="2">214</strain>
    </source>
</reference>
<comment type="caution">
    <text evidence="2">The sequence shown here is derived from an EMBL/GenBank/DDBJ whole genome shotgun (WGS) entry which is preliminary data.</text>
</comment>
<evidence type="ECO:0000256" key="1">
    <source>
        <dbReference type="SAM" id="Phobius"/>
    </source>
</evidence>
<sequence>MLVQDRAVPKSPKSPKSHIRALPTLHRNHHRFSEAKSLDFSTWVSDNFYKIVTICILIFTVAAVFFLYNSTDTASFLRHQSKTQQSLDSISLPQIKWNSIATISDKLSPYANFRSEQWIVVSVSDYPSDLLKKMVKIRGWQVLAIGNSRTPKDWSLKGAIFLSLDEQAKLGFRVVDYLPYDSYVRKSVGYLFAIQHGAKKIFDCDDRGEVIGDDLGKHFDVELVGEGARQESMLQYSHDNPNRTVVNPYIHFGQRSVWPRGLPLENVGAIGHCEEFYTEVFGGKQYIQGISNGLPDVDSVFYFTKKSGLEAFDVRFDEHAQKVALPRGLLWEISGYVVVYPPTIIEEGFWTEKDLKFTAAWLHDLLAGCHRGLDEIVTLEKPSPEATT</sequence>
<keyword evidence="1" id="KW-0812">Transmembrane</keyword>
<keyword evidence="3" id="KW-1185">Reference proteome</keyword>
<keyword evidence="1" id="KW-0472">Membrane</keyword>
<dbReference type="EMBL" id="BPVZ01000212">
    <property type="protein sequence ID" value="GKV46628.1"/>
    <property type="molecule type" value="Genomic_DNA"/>
</dbReference>
<dbReference type="PANTHER" id="PTHR31362:SF0">
    <property type="entry name" value="EXOSTOSIN DOMAIN-CONTAINING PROTEIN-RELATED"/>
    <property type="match status" value="1"/>
</dbReference>
<accession>A0AAV5M9V5</accession>
<dbReference type="PANTHER" id="PTHR31362">
    <property type="entry name" value="GLYCOSYLTRANSFERASE STELLO1-RELATED"/>
    <property type="match status" value="1"/>
</dbReference>
<name>A0AAV5M9V5_9ROSI</name>
<evidence type="ECO:0000313" key="2">
    <source>
        <dbReference type="EMBL" id="GKV46628.1"/>
    </source>
</evidence>
<protein>
    <submittedName>
        <fullName evidence="2">Uncharacterized protein</fullName>
    </submittedName>
</protein>
<dbReference type="AlphaFoldDB" id="A0AAV5M9V5"/>
<feature type="transmembrane region" description="Helical" evidence="1">
    <location>
        <begin position="48"/>
        <end position="68"/>
    </location>
</feature>